<proteinExistence type="predicted"/>
<comment type="caution">
    <text evidence="2">The sequence shown here is derived from an EMBL/GenBank/DDBJ whole genome shotgun (WGS) entry which is preliminary data.</text>
</comment>
<name>A0A066XKW9_COLSU</name>
<organism evidence="2 3">
    <name type="scientific">Colletotrichum sublineola</name>
    <name type="common">Sorghum anthracnose fungus</name>
    <dbReference type="NCBI Taxonomy" id="1173701"/>
    <lineage>
        <taxon>Eukaryota</taxon>
        <taxon>Fungi</taxon>
        <taxon>Dikarya</taxon>
        <taxon>Ascomycota</taxon>
        <taxon>Pezizomycotina</taxon>
        <taxon>Sordariomycetes</taxon>
        <taxon>Hypocreomycetidae</taxon>
        <taxon>Glomerellales</taxon>
        <taxon>Glomerellaceae</taxon>
        <taxon>Colletotrichum</taxon>
        <taxon>Colletotrichum graminicola species complex</taxon>
    </lineage>
</organism>
<dbReference type="EMBL" id="JMSE01000496">
    <property type="protein sequence ID" value="KDN69567.1"/>
    <property type="molecule type" value="Genomic_DNA"/>
</dbReference>
<reference evidence="3" key="1">
    <citation type="journal article" date="2014" name="Genome Announc.">
        <title>Draft genome sequence of Colletotrichum sublineola, a destructive pathogen of cultivated sorghum.</title>
        <authorList>
            <person name="Baroncelli R."/>
            <person name="Sanz-Martin J.M."/>
            <person name="Rech G.E."/>
            <person name="Sukno S.A."/>
            <person name="Thon M.R."/>
        </authorList>
    </citation>
    <scope>NUCLEOTIDE SEQUENCE [LARGE SCALE GENOMIC DNA]</scope>
    <source>
        <strain evidence="3">TX430BB</strain>
    </source>
</reference>
<dbReference type="HOGENOM" id="CLU_020416_1_0_1"/>
<dbReference type="Proteomes" id="UP000027238">
    <property type="component" value="Unassembled WGS sequence"/>
</dbReference>
<gene>
    <name evidence="2" type="ORF">CSUB01_11158</name>
</gene>
<dbReference type="OMA" id="AMKSRLW"/>
<evidence type="ECO:0000256" key="1">
    <source>
        <dbReference type="SAM" id="MobiDB-lite"/>
    </source>
</evidence>
<dbReference type="AlphaFoldDB" id="A0A066XKW9"/>
<feature type="compositionally biased region" description="Basic and acidic residues" evidence="1">
    <location>
        <begin position="545"/>
        <end position="558"/>
    </location>
</feature>
<evidence type="ECO:0000313" key="2">
    <source>
        <dbReference type="EMBL" id="KDN69567.1"/>
    </source>
</evidence>
<protein>
    <submittedName>
        <fullName evidence="2">Uncharacterized protein</fullName>
    </submittedName>
</protein>
<keyword evidence="3" id="KW-1185">Reference proteome</keyword>
<accession>A0A066XKW9</accession>
<feature type="region of interest" description="Disordered" evidence="1">
    <location>
        <begin position="543"/>
        <end position="564"/>
    </location>
</feature>
<dbReference type="STRING" id="1173701.A0A066XKW9"/>
<sequence length="639" mass="72293">MSRPNRQTMNVPEGVGIVNPNYTHPQLVMKTDMLAMPLNLVIGFGLTLVCDCPLFSGKRQTQPCPFEHGEETLFSRPYNEWAPPPFNNCSIRSTSAMNLALAAVSGMHDLFDIVTSTSTECDRDLHHMKTRLLHGLPPMSLARWRMKGLHEPGNVKRACQHLCAVVDAFEYINLPHNQSRMRKACNKIWQECGNFSRALSAYRRQNGRGPVSITAAWEEYMVDYFETVAARAHAWVMRRVDELREALFLQLQGTTDDATNDQLSPAQMPIVLSNHDLIIIALEADTRIMLPLLGYTLKTLTYAAPWLRDHWEGYRGAEPMTQYPYDMRARLQVYTIRCTFLTINAARQMATGDLGNGTRLGHSDKRSVELRCRLQVREHARARRELRGQEPETGDEPWIANLKTTMRVSARTLARVWGFIGYRISYAHSDEEWKEFLGRVEDDVMAWGEGVDGAADVKPTCKLTWIDGREHGIPEGDVEAARRHYETYSKSPACEDLLTARQIFLVADKASIESYLEPVRDDTEPVIPRGDLGSFVLAVQPAGPREAEDGRRDQRGRADGAPGDEFDGTLRVLGSILFDDFWASIFQGAFNLGDLARMAEIHPRHVYTGPSVPVERRGWRDAGCWSLTALKSFEKWRAL</sequence>
<evidence type="ECO:0000313" key="3">
    <source>
        <dbReference type="Proteomes" id="UP000027238"/>
    </source>
</evidence>
<dbReference type="eggNOG" id="ENOG502S44G">
    <property type="taxonomic scope" value="Eukaryota"/>
</dbReference>
<dbReference type="OrthoDB" id="3437405at2759"/>